<keyword evidence="7 9" id="KW-0811">Translocation</keyword>
<dbReference type="InterPro" id="IPR005791">
    <property type="entry name" value="SecD"/>
</dbReference>
<organism evidence="13 14">
    <name type="scientific">Spirochaeta africana (strain ATCC 700263 / DSM 8902 / Z-7692)</name>
    <dbReference type="NCBI Taxonomy" id="889378"/>
    <lineage>
        <taxon>Bacteria</taxon>
        <taxon>Pseudomonadati</taxon>
        <taxon>Spirochaetota</taxon>
        <taxon>Spirochaetia</taxon>
        <taxon>Spirochaetales</taxon>
        <taxon>Spirochaetaceae</taxon>
        <taxon>Spirochaeta</taxon>
    </lineage>
</organism>
<dbReference type="InterPro" id="IPR055344">
    <property type="entry name" value="SecD_SecF_C_bact"/>
</dbReference>
<evidence type="ECO:0000313" key="14">
    <source>
        <dbReference type="Proteomes" id="UP000007383"/>
    </source>
</evidence>
<feature type="domain" description="SecDF P1 head subdomain" evidence="12">
    <location>
        <begin position="293"/>
        <end position="389"/>
    </location>
</feature>
<dbReference type="PATRIC" id="fig|889378.3.peg.205"/>
<evidence type="ECO:0000256" key="8">
    <source>
        <dbReference type="ARBA" id="ARBA00023136"/>
    </source>
</evidence>
<dbReference type="STRING" id="889378.Spiaf_0202"/>
<dbReference type="NCBIfam" id="TIGR01129">
    <property type="entry name" value="secD"/>
    <property type="match status" value="1"/>
</dbReference>
<dbReference type="GO" id="GO:0015450">
    <property type="term" value="F:protein-transporting ATPase activity"/>
    <property type="evidence" value="ECO:0007669"/>
    <property type="project" value="InterPro"/>
</dbReference>
<keyword evidence="3 9" id="KW-1003">Cell membrane</keyword>
<dbReference type="Pfam" id="PF21760">
    <property type="entry name" value="SecD_1st"/>
    <property type="match status" value="1"/>
</dbReference>
<dbReference type="AlphaFoldDB" id="H9UFL8"/>
<feature type="domain" description="Protein export membrane protein SecD/SecF C-terminal" evidence="10">
    <location>
        <begin position="390"/>
        <end position="555"/>
    </location>
</feature>
<comment type="subunit">
    <text evidence="9">Forms a complex with SecF. Part of the essential Sec protein translocation apparatus which comprises SecA, SecYEG and auxiliary proteins SecDF. Other proteins may also be involved.</text>
</comment>
<dbReference type="Pfam" id="PF02355">
    <property type="entry name" value="SecD_SecF_C"/>
    <property type="match status" value="1"/>
</dbReference>
<evidence type="ECO:0000256" key="1">
    <source>
        <dbReference type="ARBA" id="ARBA00004651"/>
    </source>
</evidence>
<evidence type="ECO:0000256" key="3">
    <source>
        <dbReference type="ARBA" id="ARBA00022475"/>
    </source>
</evidence>
<gene>
    <name evidence="9" type="primary">secD</name>
    <name evidence="13" type="ordered locus">Spiaf_0202</name>
</gene>
<dbReference type="InterPro" id="IPR022813">
    <property type="entry name" value="SecD/SecF_arch_bac"/>
</dbReference>
<dbReference type="GO" id="GO:0043952">
    <property type="term" value="P:protein transport by the Sec complex"/>
    <property type="evidence" value="ECO:0007669"/>
    <property type="project" value="UniProtKB-UniRule"/>
</dbReference>
<dbReference type="Gene3D" id="3.30.70.3220">
    <property type="match status" value="1"/>
</dbReference>
<dbReference type="RefSeq" id="WP_014454309.1">
    <property type="nucleotide sequence ID" value="NC_017098.1"/>
</dbReference>
<dbReference type="InterPro" id="IPR048634">
    <property type="entry name" value="SecD_SecF_C"/>
</dbReference>
<feature type="transmembrane region" description="Helical" evidence="9">
    <location>
        <begin position="435"/>
        <end position="455"/>
    </location>
</feature>
<keyword evidence="6 9" id="KW-1133">Transmembrane helix</keyword>
<accession>H9UFL8</accession>
<dbReference type="GO" id="GO:0006605">
    <property type="term" value="P:protein targeting"/>
    <property type="evidence" value="ECO:0007669"/>
    <property type="project" value="UniProtKB-UniRule"/>
</dbReference>
<evidence type="ECO:0000256" key="4">
    <source>
        <dbReference type="ARBA" id="ARBA00022692"/>
    </source>
</evidence>
<evidence type="ECO:0000256" key="7">
    <source>
        <dbReference type="ARBA" id="ARBA00023010"/>
    </source>
</evidence>
<protein>
    <recommendedName>
        <fullName evidence="9">Protein translocase subunit SecD</fullName>
    </recommendedName>
</protein>
<evidence type="ECO:0000256" key="9">
    <source>
        <dbReference type="HAMAP-Rule" id="MF_01463"/>
    </source>
</evidence>
<dbReference type="InterPro" id="IPR048631">
    <property type="entry name" value="SecD_1st"/>
</dbReference>
<keyword evidence="14" id="KW-1185">Reference proteome</keyword>
<dbReference type="Pfam" id="PF22599">
    <property type="entry name" value="SecDF_P1_head"/>
    <property type="match status" value="1"/>
</dbReference>
<name>H9UFL8_SPIAZ</name>
<dbReference type="SUPFAM" id="SSF82866">
    <property type="entry name" value="Multidrug efflux transporter AcrB transmembrane domain"/>
    <property type="match status" value="1"/>
</dbReference>
<keyword evidence="9" id="KW-0997">Cell inner membrane</keyword>
<dbReference type="InterPro" id="IPR001036">
    <property type="entry name" value="Acrflvin-R"/>
</dbReference>
<dbReference type="GO" id="GO:0005886">
    <property type="term" value="C:plasma membrane"/>
    <property type="evidence" value="ECO:0007669"/>
    <property type="project" value="UniProtKB-SubCell"/>
</dbReference>
<evidence type="ECO:0000256" key="6">
    <source>
        <dbReference type="ARBA" id="ARBA00022989"/>
    </source>
</evidence>
<proteinExistence type="inferred from homology"/>
<dbReference type="eggNOG" id="COG0342">
    <property type="taxonomic scope" value="Bacteria"/>
</dbReference>
<comment type="subcellular location">
    <subcellularLocation>
        <location evidence="9">Cell inner membrane</location>
        <topology evidence="9">Multi-pass membrane protein</topology>
    </subcellularLocation>
    <subcellularLocation>
        <location evidence="1">Cell membrane</location>
        <topology evidence="1">Multi-pass membrane protein</topology>
    </subcellularLocation>
</comment>
<dbReference type="HAMAP" id="MF_01463_B">
    <property type="entry name" value="SecD_B"/>
    <property type="match status" value="1"/>
</dbReference>
<feature type="transmembrane region" description="Helical" evidence="9">
    <location>
        <begin position="461"/>
        <end position="485"/>
    </location>
</feature>
<dbReference type="PANTHER" id="PTHR30081">
    <property type="entry name" value="PROTEIN-EXPORT MEMBRANE PROTEIN SEC"/>
    <property type="match status" value="1"/>
</dbReference>
<keyword evidence="4 9" id="KW-0812">Transmembrane</keyword>
<dbReference type="EMBL" id="CP003282">
    <property type="protein sequence ID" value="AFG36311.1"/>
    <property type="molecule type" value="Genomic_DNA"/>
</dbReference>
<evidence type="ECO:0000313" key="13">
    <source>
        <dbReference type="EMBL" id="AFG36311.1"/>
    </source>
</evidence>
<evidence type="ECO:0000256" key="5">
    <source>
        <dbReference type="ARBA" id="ARBA00022927"/>
    </source>
</evidence>
<keyword evidence="5 9" id="KW-0653">Protein transport</keyword>
<feature type="domain" description="Protein translocase subunit SecDF P1" evidence="11">
    <location>
        <begin position="177"/>
        <end position="234"/>
    </location>
</feature>
<evidence type="ECO:0000259" key="10">
    <source>
        <dbReference type="Pfam" id="PF02355"/>
    </source>
</evidence>
<evidence type="ECO:0000259" key="11">
    <source>
        <dbReference type="Pfam" id="PF21760"/>
    </source>
</evidence>
<feature type="transmembrane region" description="Helical" evidence="9">
    <location>
        <begin position="506"/>
        <end position="528"/>
    </location>
</feature>
<dbReference type="PRINTS" id="PR00702">
    <property type="entry name" value="ACRIFLAVINRP"/>
</dbReference>
<dbReference type="OrthoDB" id="9805019at2"/>
<evidence type="ECO:0000259" key="12">
    <source>
        <dbReference type="Pfam" id="PF22599"/>
    </source>
</evidence>
<keyword evidence="2 9" id="KW-0813">Transport</keyword>
<dbReference type="FunFam" id="1.20.1640.10:FF:000004">
    <property type="entry name" value="Protein translocase subunit SecD"/>
    <property type="match status" value="1"/>
</dbReference>
<keyword evidence="8 9" id="KW-0472">Membrane</keyword>
<reference evidence="14" key="1">
    <citation type="journal article" date="2013" name="Stand. Genomic Sci.">
        <title>Complete genome sequence of the halophilic bacterium Spirochaeta africana type strain (Z-7692(T)) from the alkaline Lake Magadi in the East African Rift.</title>
        <authorList>
            <person name="Liolos K."/>
            <person name="Abt B."/>
            <person name="Scheuner C."/>
            <person name="Teshima H."/>
            <person name="Held B."/>
            <person name="Lapidus A."/>
            <person name="Nolan M."/>
            <person name="Lucas S."/>
            <person name="Deshpande S."/>
            <person name="Cheng J.F."/>
            <person name="Tapia R."/>
            <person name="Goodwin L.A."/>
            <person name="Pitluck S."/>
            <person name="Pagani I."/>
            <person name="Ivanova N."/>
            <person name="Mavromatis K."/>
            <person name="Mikhailova N."/>
            <person name="Huntemann M."/>
            <person name="Pati A."/>
            <person name="Chen A."/>
            <person name="Palaniappan K."/>
            <person name="Land M."/>
            <person name="Rohde M."/>
            <person name="Tindall B.J."/>
            <person name="Detter J.C."/>
            <person name="Goker M."/>
            <person name="Bristow J."/>
            <person name="Eisen J.A."/>
            <person name="Markowitz V."/>
            <person name="Hugenholtz P."/>
            <person name="Woyke T."/>
            <person name="Klenk H.P."/>
            <person name="Kyrpides N.C."/>
        </authorList>
    </citation>
    <scope>NUCLEOTIDE SEQUENCE</scope>
    <source>
        <strain evidence="14">ATCC 700263 / DSM 8902 / Z-7692</strain>
    </source>
</reference>
<comment type="caution">
    <text evidence="9">Lacks conserved residue(s) required for the propagation of feature annotation.</text>
</comment>
<evidence type="ECO:0000256" key="2">
    <source>
        <dbReference type="ARBA" id="ARBA00022448"/>
    </source>
</evidence>
<dbReference type="InterPro" id="IPR054384">
    <property type="entry name" value="SecDF_P1_head"/>
</dbReference>
<sequence>MSKRFRFLTILVFVGIAAAFLYPTVDWYFFVPEDMKELAAGSRVQIRDYAQRQAREELELLTTAAAAGSPEDYSEVFPHVVTAARRSYRERGMERPSVWTAENMVRGFRAQQDLYDVLEAHHRETIMSLKDRKNRIIELGLDLSGGVAVTLEADRESLAARLGREPSGEEMSQAIDLAVEILTNRIDQFGVTEPQIRRQDDNRISIEIPGDDDAERVNSFLMGRGSLNFHIVDDEATEQLMELQRNNPGWNPNIDGTPDFVPAGSRVVEFVTRDAFGIDQTERWIVIREDLQEFGLDGSHITEAQVSRNPITNEPTVNFVLDSEGSDIFARLTRDNVNSSMAVVMDNRVRSHAVIREEIPTGNVQISGGFTVEEANDLATVLRTAALPVDLNIINQTSVGASLGAEAIRMGLMSIAVGFSLVIAFMLLYYRRAGLVAVLALVLNLFFIMALLSAFNLTLTLTSIAGIILTVGMAVDANVIIYERIREEYRLGKSAQASIETGYQKAFWTVMDANITTFIAAVFLSQLGTGPIQGFAITLAVGIVCSMFTALFVSRLVFDVGTDVFKRKKLKIGWGV</sequence>
<feature type="transmembrane region" description="Helical" evidence="9">
    <location>
        <begin position="407"/>
        <end position="428"/>
    </location>
</feature>
<feature type="transmembrane region" description="Helical" evidence="9">
    <location>
        <begin position="534"/>
        <end position="558"/>
    </location>
</feature>
<dbReference type="HOGENOM" id="CLU_007894_4_3_12"/>
<comment type="function">
    <text evidence="9">Part of the Sec protein translocase complex. Interacts with the SecYEG preprotein conducting channel. SecDF uses the proton motive force (PMF) to complete protein translocation after the ATP-dependent function of SecA.</text>
</comment>
<dbReference type="Proteomes" id="UP000007383">
    <property type="component" value="Chromosome"/>
</dbReference>
<dbReference type="GO" id="GO:0065002">
    <property type="term" value="P:intracellular protein transmembrane transport"/>
    <property type="evidence" value="ECO:0007669"/>
    <property type="project" value="UniProtKB-UniRule"/>
</dbReference>
<dbReference type="Gene3D" id="3.30.1360.200">
    <property type="match status" value="1"/>
</dbReference>
<dbReference type="NCBIfam" id="TIGR00916">
    <property type="entry name" value="2A0604s01"/>
    <property type="match status" value="1"/>
</dbReference>
<dbReference type="PANTHER" id="PTHR30081:SF1">
    <property type="entry name" value="PROTEIN TRANSLOCASE SUBUNIT SECD"/>
    <property type="match status" value="1"/>
</dbReference>
<comment type="similarity">
    <text evidence="9">Belongs to the SecD/SecF family. SecD subfamily.</text>
</comment>
<dbReference type="KEGG" id="sfc:Spiaf_0202"/>
<dbReference type="Gene3D" id="1.20.1640.10">
    <property type="entry name" value="Multidrug efflux transporter AcrB transmembrane domain"/>
    <property type="match status" value="1"/>
</dbReference>